<feature type="region of interest" description="Disordered" evidence="1">
    <location>
        <begin position="200"/>
        <end position="222"/>
    </location>
</feature>
<dbReference type="RefSeq" id="WP_065061681.1">
    <property type="nucleotide sequence ID" value="NZ_CADFGN010000005.1"/>
</dbReference>
<evidence type="ECO:0000256" key="1">
    <source>
        <dbReference type="SAM" id="MobiDB-lite"/>
    </source>
</evidence>
<sequence length="222" mass="24224">MNPSTSHRRRADATGACATNGAAAPASGPLAATLFGPIAGTLAEPFLQAFLRWAPAPTFAAPPPSAAQWKPWLKAVLDWREAVGERIEDNAWEGPRAWHQRYDTAGLVEFGRQVAHTTHQLGKQWLDAQLLAAAQWREQGFALLPQWLDARGQADAALIAGEAQQAARRQWDTQNEALMQWFSDAGPAYQACLQQWLDDDPDERRARADADANVDAPAPDPA</sequence>
<feature type="compositionally biased region" description="Low complexity" evidence="1">
    <location>
        <begin position="211"/>
        <end position="222"/>
    </location>
</feature>
<dbReference type="OrthoDB" id="9131578at2"/>
<evidence type="ECO:0000313" key="4">
    <source>
        <dbReference type="Proteomes" id="UP000183529"/>
    </source>
</evidence>
<dbReference type="Proteomes" id="UP000247515">
    <property type="component" value="Unassembled WGS sequence"/>
</dbReference>
<accession>A0A1A5X8T7</accession>
<dbReference type="EMBL" id="FNZM01000001">
    <property type="protein sequence ID" value="SEI85866.1"/>
    <property type="molecule type" value="Genomic_DNA"/>
</dbReference>
<name>A0A1A5X8T7_9BURK</name>
<organism evidence="3 4">
    <name type="scientific">Paraburkholderia tropica</name>
    <dbReference type="NCBI Taxonomy" id="92647"/>
    <lineage>
        <taxon>Bacteria</taxon>
        <taxon>Pseudomonadati</taxon>
        <taxon>Pseudomonadota</taxon>
        <taxon>Betaproteobacteria</taxon>
        <taxon>Burkholderiales</taxon>
        <taxon>Burkholderiaceae</taxon>
        <taxon>Paraburkholderia</taxon>
    </lineage>
</organism>
<protein>
    <submittedName>
        <fullName evidence="3">Uncharacterized protein</fullName>
    </submittedName>
</protein>
<dbReference type="Proteomes" id="UP000183529">
    <property type="component" value="Unassembled WGS sequence"/>
</dbReference>
<comment type="caution">
    <text evidence="3">The sequence shown here is derived from an EMBL/GenBank/DDBJ whole genome shotgun (WGS) entry which is preliminary data.</text>
</comment>
<gene>
    <name evidence="2" type="ORF">C7400_102206</name>
    <name evidence="3" type="ORF">SAMN05216550_101199</name>
</gene>
<proteinExistence type="predicted"/>
<dbReference type="EMBL" id="QJJV01000002">
    <property type="protein sequence ID" value="PXX19781.1"/>
    <property type="molecule type" value="Genomic_DNA"/>
</dbReference>
<evidence type="ECO:0000313" key="5">
    <source>
        <dbReference type="Proteomes" id="UP000247515"/>
    </source>
</evidence>
<reference evidence="2 5" key="2">
    <citation type="submission" date="2018-05" db="EMBL/GenBank/DDBJ databases">
        <title>Genomic Encyclopedia of Type Strains, Phase IV (KMG-V): Genome sequencing to study the core and pangenomes of soil and plant-associated prokaryotes.</title>
        <authorList>
            <person name="Whitman W."/>
        </authorList>
    </citation>
    <scope>NUCLEOTIDE SEQUENCE [LARGE SCALE GENOMIC DNA]</scope>
    <source>
        <strain evidence="2 5">SIr-6563</strain>
    </source>
</reference>
<dbReference type="AlphaFoldDB" id="A0A1A5X8T7"/>
<evidence type="ECO:0000313" key="3">
    <source>
        <dbReference type="EMBL" id="SEI85866.1"/>
    </source>
</evidence>
<evidence type="ECO:0000313" key="2">
    <source>
        <dbReference type="EMBL" id="PXX19781.1"/>
    </source>
</evidence>
<reference evidence="3 4" key="1">
    <citation type="submission" date="2016-10" db="EMBL/GenBank/DDBJ databases">
        <authorList>
            <person name="Varghese N."/>
            <person name="Submissions S."/>
        </authorList>
    </citation>
    <scope>NUCLEOTIDE SEQUENCE [LARGE SCALE GENOMIC DNA]</scope>
    <source>
        <strain evidence="3 4">LMG 22274</strain>
    </source>
</reference>
<keyword evidence="5" id="KW-1185">Reference proteome</keyword>